<organism evidence="9">
    <name type="scientific">Picocystis salinarum</name>
    <dbReference type="NCBI Taxonomy" id="88271"/>
    <lineage>
        <taxon>Eukaryota</taxon>
        <taxon>Viridiplantae</taxon>
        <taxon>Chlorophyta</taxon>
        <taxon>Picocystophyceae</taxon>
        <taxon>Picocystales</taxon>
        <taxon>Picocystaceae</taxon>
        <taxon>Picocystis</taxon>
    </lineage>
</organism>
<keyword evidence="6" id="KW-0539">Nucleus</keyword>
<reference evidence="9" key="1">
    <citation type="submission" date="2021-01" db="EMBL/GenBank/DDBJ databases">
        <authorList>
            <person name="Corre E."/>
            <person name="Pelletier E."/>
            <person name="Niang G."/>
            <person name="Scheremetjew M."/>
            <person name="Finn R."/>
            <person name="Kale V."/>
            <person name="Holt S."/>
            <person name="Cochrane G."/>
            <person name="Meng A."/>
            <person name="Brown T."/>
            <person name="Cohen L."/>
        </authorList>
    </citation>
    <scope>NUCLEOTIDE SEQUENCE</scope>
    <source>
        <strain evidence="9">CCMP1897</strain>
    </source>
</reference>
<evidence type="ECO:0000256" key="2">
    <source>
        <dbReference type="ARBA" id="ARBA00006357"/>
    </source>
</evidence>
<keyword evidence="3" id="KW-0540">Nuclease</keyword>
<proteinExistence type="inferred from homology"/>
<sequence>MVALGTAPPSSRWRRPFDEGDQETLVRIVKEAQARKFAGTCGDFGEFLRKSGHANGTRTDPRRYSWKVLKSFLETLVEEKAVVCINRHQNYADIRGKFTTESSEDPTRRSYPPGVVWELVRRTEAHPCFQNKYKFPAYAKGWKRDWKNPEKLPKRPKLVAMDCEMCETEKSNKALLSVSLVDERGTLLYHTLVKPKAKIIDYRSELTGVTEEEMKDVKVSRAEASRHVRSFLKEGAVLVGHSLNHDLQALRIDYRPVIDTSLIFQYEGLSMALPSLEVLSSRLLHRQLRTDKKHNSTDDAKATIELVLLELERDGQATLPLKAPEIKVEKEELKKLLVHSLPTGFDLQLLHHLFRSNPGPAPMRFEKCRQNSAFAIFKSAEDANLAFKNLLGMLGSDYCGRPQKQNVVVQGANNGGRWGKLEVAVRKMAAHNGMMYGQDIKNAKRKRKSSNRFNGSLDSSPQS</sequence>
<dbReference type="GO" id="GO:0004527">
    <property type="term" value="F:exonuclease activity"/>
    <property type="evidence" value="ECO:0007669"/>
    <property type="project" value="UniProtKB-KW"/>
</dbReference>
<dbReference type="GO" id="GO:0003676">
    <property type="term" value="F:nucleic acid binding"/>
    <property type="evidence" value="ECO:0007669"/>
    <property type="project" value="InterPro"/>
</dbReference>
<feature type="region of interest" description="Disordered" evidence="7">
    <location>
        <begin position="442"/>
        <end position="463"/>
    </location>
</feature>
<evidence type="ECO:0000256" key="1">
    <source>
        <dbReference type="ARBA" id="ARBA00004123"/>
    </source>
</evidence>
<dbReference type="GO" id="GO:0005634">
    <property type="term" value="C:nucleus"/>
    <property type="evidence" value="ECO:0007669"/>
    <property type="project" value="UniProtKB-SubCell"/>
</dbReference>
<accession>A0A7S3UB01</accession>
<dbReference type="Pfam" id="PF00929">
    <property type="entry name" value="RNase_T"/>
    <property type="match status" value="1"/>
</dbReference>
<dbReference type="AlphaFoldDB" id="A0A7S3UB01"/>
<dbReference type="Gene3D" id="3.30.420.10">
    <property type="entry name" value="Ribonuclease H-like superfamily/Ribonuclease H"/>
    <property type="match status" value="1"/>
</dbReference>
<keyword evidence="5" id="KW-0269">Exonuclease</keyword>
<dbReference type="InterPro" id="IPR035979">
    <property type="entry name" value="RBD_domain_sf"/>
</dbReference>
<dbReference type="SUPFAM" id="SSF54928">
    <property type="entry name" value="RNA-binding domain, RBD"/>
    <property type="match status" value="1"/>
</dbReference>
<comment type="similarity">
    <text evidence="2">Belongs to the REXO1/REXO3 family.</text>
</comment>
<evidence type="ECO:0000256" key="6">
    <source>
        <dbReference type="ARBA" id="ARBA00023242"/>
    </source>
</evidence>
<dbReference type="SMART" id="SM00479">
    <property type="entry name" value="EXOIII"/>
    <property type="match status" value="1"/>
</dbReference>
<evidence type="ECO:0000256" key="3">
    <source>
        <dbReference type="ARBA" id="ARBA00022722"/>
    </source>
</evidence>
<evidence type="ECO:0000313" key="9">
    <source>
        <dbReference type="EMBL" id="CAE0606683.1"/>
    </source>
</evidence>
<dbReference type="PANTHER" id="PTHR12801:SF115">
    <property type="entry name" value="FI18136P1-RELATED"/>
    <property type="match status" value="1"/>
</dbReference>
<gene>
    <name evidence="9" type="ORF">PSAL00342_LOCUS499</name>
</gene>
<feature type="domain" description="Exonuclease" evidence="8">
    <location>
        <begin position="157"/>
        <end position="316"/>
    </location>
</feature>
<evidence type="ECO:0000256" key="5">
    <source>
        <dbReference type="ARBA" id="ARBA00022839"/>
    </source>
</evidence>
<dbReference type="CDD" id="cd06145">
    <property type="entry name" value="REX1_like"/>
    <property type="match status" value="1"/>
</dbReference>
<dbReference type="InterPro" id="IPR013520">
    <property type="entry name" value="Ribonucl_H"/>
</dbReference>
<protein>
    <recommendedName>
        <fullName evidence="8">Exonuclease domain-containing protein</fullName>
    </recommendedName>
</protein>
<name>A0A7S3UB01_9CHLO</name>
<dbReference type="PANTHER" id="PTHR12801">
    <property type="entry name" value="RNA EXONUCLEASE REXO1 / RECO3 FAMILY MEMBER-RELATED"/>
    <property type="match status" value="1"/>
</dbReference>
<dbReference type="InterPro" id="IPR034922">
    <property type="entry name" value="REX1-like_exo"/>
</dbReference>
<evidence type="ECO:0000259" key="8">
    <source>
        <dbReference type="SMART" id="SM00479"/>
    </source>
</evidence>
<dbReference type="EMBL" id="HBIS01000589">
    <property type="protein sequence ID" value="CAE0606683.1"/>
    <property type="molecule type" value="Transcribed_RNA"/>
</dbReference>
<dbReference type="SUPFAM" id="SSF53098">
    <property type="entry name" value="Ribonuclease H-like"/>
    <property type="match status" value="1"/>
</dbReference>
<keyword evidence="4" id="KW-0378">Hydrolase</keyword>
<evidence type="ECO:0000256" key="4">
    <source>
        <dbReference type="ARBA" id="ARBA00022801"/>
    </source>
</evidence>
<dbReference type="InterPro" id="IPR012337">
    <property type="entry name" value="RNaseH-like_sf"/>
</dbReference>
<comment type="subcellular location">
    <subcellularLocation>
        <location evidence="1">Nucleus</location>
    </subcellularLocation>
</comment>
<dbReference type="InterPro" id="IPR047021">
    <property type="entry name" value="REXO1/3/4-like"/>
</dbReference>
<dbReference type="InterPro" id="IPR036397">
    <property type="entry name" value="RNaseH_sf"/>
</dbReference>
<evidence type="ECO:0000256" key="7">
    <source>
        <dbReference type="SAM" id="MobiDB-lite"/>
    </source>
</evidence>